<dbReference type="Proteomes" id="UP000640583">
    <property type="component" value="Unassembled WGS sequence"/>
</dbReference>
<name>A0A8J7IRL4_9RHOB</name>
<comment type="caution">
    <text evidence="2">The sequence shown here is derived from an EMBL/GenBank/DDBJ whole genome shotgun (WGS) entry which is preliminary data.</text>
</comment>
<gene>
    <name evidence="2" type="ORF">H1D41_11150</name>
</gene>
<keyword evidence="1" id="KW-0472">Membrane</keyword>
<protein>
    <submittedName>
        <fullName evidence="2">Uncharacterized protein</fullName>
    </submittedName>
</protein>
<keyword evidence="1" id="KW-0812">Transmembrane</keyword>
<evidence type="ECO:0000313" key="2">
    <source>
        <dbReference type="EMBL" id="MBI1494196.1"/>
    </source>
</evidence>
<proteinExistence type="predicted"/>
<sequence>MQTATPSIPHAVVAVIIFGGLLLFIGHQQLFFAHEQTFVVLRNDAARDCYTRSNSKFERLFGWDENVRSERPENGLGHFCGFISTSMGDYTLPEQHSYAWLPWDMPRTELDDDLIAGCMYRVRIVGYGGKHERGQSPRKPIRQHISRIYERLSCGYDTARENT</sequence>
<keyword evidence="3" id="KW-1185">Reference proteome</keyword>
<organism evidence="2 3">
    <name type="scientific">Halocynthiibacter styelae</name>
    <dbReference type="NCBI Taxonomy" id="2761955"/>
    <lineage>
        <taxon>Bacteria</taxon>
        <taxon>Pseudomonadati</taxon>
        <taxon>Pseudomonadota</taxon>
        <taxon>Alphaproteobacteria</taxon>
        <taxon>Rhodobacterales</taxon>
        <taxon>Paracoccaceae</taxon>
        <taxon>Halocynthiibacter</taxon>
    </lineage>
</organism>
<accession>A0A8J7IRL4</accession>
<evidence type="ECO:0000313" key="3">
    <source>
        <dbReference type="Proteomes" id="UP000640583"/>
    </source>
</evidence>
<dbReference type="AlphaFoldDB" id="A0A8J7IRL4"/>
<dbReference type="EMBL" id="JADCKQ010000007">
    <property type="protein sequence ID" value="MBI1494196.1"/>
    <property type="molecule type" value="Genomic_DNA"/>
</dbReference>
<evidence type="ECO:0000256" key="1">
    <source>
        <dbReference type="SAM" id="Phobius"/>
    </source>
</evidence>
<feature type="transmembrane region" description="Helical" evidence="1">
    <location>
        <begin position="6"/>
        <end position="25"/>
    </location>
</feature>
<keyword evidence="1" id="KW-1133">Transmembrane helix</keyword>
<reference evidence="2" key="1">
    <citation type="submission" date="2020-10" db="EMBL/GenBank/DDBJ databases">
        <title>Paenihalocynthiibacter styelae gen. nov., sp. nov., isolated from stalked sea squirt Styela clava.</title>
        <authorList>
            <person name="Kim Y.-O."/>
            <person name="Yoon J.-H."/>
        </authorList>
    </citation>
    <scope>NUCLEOTIDE SEQUENCE</scope>
    <source>
        <strain evidence="2">MYP1-1</strain>
    </source>
</reference>
<dbReference type="RefSeq" id="WP_228848978.1">
    <property type="nucleotide sequence ID" value="NZ_JADCKQ010000007.1"/>
</dbReference>